<gene>
    <name evidence="10" type="ORF">ENSA5_62320</name>
</gene>
<feature type="coiled-coil region" evidence="6">
    <location>
        <begin position="265"/>
        <end position="292"/>
    </location>
</feature>
<protein>
    <submittedName>
        <fullName evidence="10">Putative CtpA-like serine protease</fullName>
        <ecNumber evidence="10">3.4.21.-</ecNumber>
    </submittedName>
</protein>
<keyword evidence="11" id="KW-1185">Reference proteome</keyword>
<evidence type="ECO:0000256" key="5">
    <source>
        <dbReference type="RuleBase" id="RU004404"/>
    </source>
</evidence>
<dbReference type="Gene3D" id="3.90.226.10">
    <property type="entry name" value="2-enoyl-CoA Hydratase, Chain A, domain 1"/>
    <property type="match status" value="1"/>
</dbReference>
<dbReference type="Gene3D" id="2.30.42.10">
    <property type="match status" value="1"/>
</dbReference>
<dbReference type="RefSeq" id="WP_106395412.1">
    <property type="nucleotide sequence ID" value="NZ_PVNK01000271.1"/>
</dbReference>
<evidence type="ECO:0000313" key="11">
    <source>
        <dbReference type="Proteomes" id="UP000237968"/>
    </source>
</evidence>
<dbReference type="Pfam" id="PF03572">
    <property type="entry name" value="Peptidase_S41"/>
    <property type="match status" value="1"/>
</dbReference>
<dbReference type="InterPro" id="IPR036034">
    <property type="entry name" value="PDZ_sf"/>
</dbReference>
<evidence type="ECO:0000256" key="1">
    <source>
        <dbReference type="ARBA" id="ARBA00009179"/>
    </source>
</evidence>
<dbReference type="AlphaFoldDB" id="A0A2S9XD67"/>
<dbReference type="GO" id="GO:0007165">
    <property type="term" value="P:signal transduction"/>
    <property type="evidence" value="ECO:0007669"/>
    <property type="project" value="TreeGrafter"/>
</dbReference>
<comment type="similarity">
    <text evidence="1 5">Belongs to the peptidase S41A family.</text>
</comment>
<dbReference type="Proteomes" id="UP000237968">
    <property type="component" value="Unassembled WGS sequence"/>
</dbReference>
<feature type="compositionally biased region" description="Acidic residues" evidence="7">
    <location>
        <begin position="136"/>
        <end position="147"/>
    </location>
</feature>
<keyword evidence="3 5" id="KW-0378">Hydrolase</keyword>
<dbReference type="EC" id="3.4.21.-" evidence="10"/>
<dbReference type="InterPro" id="IPR041489">
    <property type="entry name" value="PDZ_6"/>
</dbReference>
<dbReference type="Pfam" id="PF22694">
    <property type="entry name" value="CtpB_N-like"/>
    <property type="match status" value="1"/>
</dbReference>
<dbReference type="EMBL" id="PVNK01000271">
    <property type="protein sequence ID" value="PRP90710.1"/>
    <property type="molecule type" value="Genomic_DNA"/>
</dbReference>
<feature type="chain" id="PRO_5015655818" evidence="8">
    <location>
        <begin position="28"/>
        <end position="503"/>
    </location>
</feature>
<feature type="region of interest" description="Disordered" evidence="7">
    <location>
        <begin position="438"/>
        <end position="478"/>
    </location>
</feature>
<sequence length="503" mass="53168">MTKTALVAGLCLLVGGVAGASLSSALAAGEPAEEPAPRIRPAVEPVAAVPADYSRYRKLDRFARALAIIEQYYVRPVDGEALIDAALDGLVAELDPHTIYLAPDEAKLLLEDTQGRFGGVGLVVTLRVEPLSGEGEGPDEGGAEAEAEAAPAPTEIDADAEVSAAGEPVRLVMHIDDVIPGGPAEQAGLVVGDRILAIEGKPIANFSDLGDAVTVMRGEPGTKVSFTCIHEDQEPREVTVTRALVDPPAVEVRWLGEGLGVLRLRDFQEASARELRDGLAELEARAKDAGGQLEGVVLDLRDNGGGLLDQAVEIADIFIHDGVILRTRGRQAQLLDEARAHAVGTVRDLPLVVLMNKGSASASEIVAGALQDHGRALIVGERSYGKGSVQAPFELGGGALIKLTTALYYTPDDRLIQASGVEPDVMVGPLLAEYRDSRPTLRPERDNPHHLEPQDFGRPPVPEDDAAPSPARAEAGEDAQLLAAIDHLQAWARVGLSKRARRR</sequence>
<keyword evidence="2 5" id="KW-0645">Protease</keyword>
<proteinExistence type="inferred from homology"/>
<reference evidence="10 11" key="1">
    <citation type="submission" date="2018-03" db="EMBL/GenBank/DDBJ databases">
        <title>Draft Genome Sequences of the Obligatory Marine Myxobacteria Enhygromyxa salina SWB005.</title>
        <authorList>
            <person name="Poehlein A."/>
            <person name="Moghaddam J.A."/>
            <person name="Harms H."/>
            <person name="Alanjari M."/>
            <person name="Koenig G.M."/>
            <person name="Daniel R."/>
            <person name="Schaeberle T.F."/>
        </authorList>
    </citation>
    <scope>NUCLEOTIDE SEQUENCE [LARGE SCALE GENOMIC DNA]</scope>
    <source>
        <strain evidence="10 11">SWB005</strain>
    </source>
</reference>
<dbReference type="Gene3D" id="3.30.750.44">
    <property type="match status" value="1"/>
</dbReference>
<feature type="region of interest" description="Disordered" evidence="7">
    <location>
        <begin position="131"/>
        <end position="155"/>
    </location>
</feature>
<dbReference type="PANTHER" id="PTHR32060:SF30">
    <property type="entry name" value="CARBOXY-TERMINAL PROCESSING PROTEASE CTPA"/>
    <property type="match status" value="1"/>
</dbReference>
<evidence type="ECO:0000256" key="7">
    <source>
        <dbReference type="SAM" id="MobiDB-lite"/>
    </source>
</evidence>
<dbReference type="NCBIfam" id="TIGR00225">
    <property type="entry name" value="prc"/>
    <property type="match status" value="1"/>
</dbReference>
<dbReference type="InterPro" id="IPR001478">
    <property type="entry name" value="PDZ"/>
</dbReference>
<dbReference type="GO" id="GO:0008236">
    <property type="term" value="F:serine-type peptidase activity"/>
    <property type="evidence" value="ECO:0007669"/>
    <property type="project" value="UniProtKB-KW"/>
</dbReference>
<evidence type="ECO:0000259" key="9">
    <source>
        <dbReference type="PROSITE" id="PS50106"/>
    </source>
</evidence>
<dbReference type="CDD" id="cd07560">
    <property type="entry name" value="Peptidase_S41_CPP"/>
    <property type="match status" value="1"/>
</dbReference>
<dbReference type="SUPFAM" id="SSF50156">
    <property type="entry name" value="PDZ domain-like"/>
    <property type="match status" value="1"/>
</dbReference>
<evidence type="ECO:0000256" key="4">
    <source>
        <dbReference type="ARBA" id="ARBA00022825"/>
    </source>
</evidence>
<dbReference type="PANTHER" id="PTHR32060">
    <property type="entry name" value="TAIL-SPECIFIC PROTEASE"/>
    <property type="match status" value="1"/>
</dbReference>
<dbReference type="InterPro" id="IPR005151">
    <property type="entry name" value="Tail-specific_protease"/>
</dbReference>
<evidence type="ECO:0000256" key="3">
    <source>
        <dbReference type="ARBA" id="ARBA00022801"/>
    </source>
</evidence>
<feature type="compositionally biased region" description="Basic and acidic residues" evidence="7">
    <location>
        <begin position="438"/>
        <end position="455"/>
    </location>
</feature>
<dbReference type="SMART" id="SM00228">
    <property type="entry name" value="PDZ"/>
    <property type="match status" value="1"/>
</dbReference>
<dbReference type="SMART" id="SM00245">
    <property type="entry name" value="TSPc"/>
    <property type="match status" value="1"/>
</dbReference>
<dbReference type="InterPro" id="IPR029045">
    <property type="entry name" value="ClpP/crotonase-like_dom_sf"/>
</dbReference>
<dbReference type="GO" id="GO:0030288">
    <property type="term" value="C:outer membrane-bounded periplasmic space"/>
    <property type="evidence" value="ECO:0007669"/>
    <property type="project" value="TreeGrafter"/>
</dbReference>
<evidence type="ECO:0000256" key="6">
    <source>
        <dbReference type="SAM" id="Coils"/>
    </source>
</evidence>
<dbReference type="InterPro" id="IPR004447">
    <property type="entry name" value="Peptidase_S41A"/>
</dbReference>
<evidence type="ECO:0000256" key="8">
    <source>
        <dbReference type="SAM" id="SignalP"/>
    </source>
</evidence>
<dbReference type="CDD" id="cd06782">
    <property type="entry name" value="cpPDZ_CPP-like"/>
    <property type="match status" value="1"/>
</dbReference>
<accession>A0A2S9XD67</accession>
<organism evidence="10 11">
    <name type="scientific">Enhygromyxa salina</name>
    <dbReference type="NCBI Taxonomy" id="215803"/>
    <lineage>
        <taxon>Bacteria</taxon>
        <taxon>Pseudomonadati</taxon>
        <taxon>Myxococcota</taxon>
        <taxon>Polyangia</taxon>
        <taxon>Nannocystales</taxon>
        <taxon>Nannocystaceae</taxon>
        <taxon>Enhygromyxa</taxon>
    </lineage>
</organism>
<evidence type="ECO:0000256" key="2">
    <source>
        <dbReference type="ARBA" id="ARBA00022670"/>
    </source>
</evidence>
<keyword evidence="4 5" id="KW-0720">Serine protease</keyword>
<comment type="caution">
    <text evidence="10">The sequence shown here is derived from an EMBL/GenBank/DDBJ whole genome shotgun (WGS) entry which is preliminary data.</text>
</comment>
<dbReference type="InterPro" id="IPR055210">
    <property type="entry name" value="CtpA/B_N"/>
</dbReference>
<dbReference type="SUPFAM" id="SSF52096">
    <property type="entry name" value="ClpP/crotonase"/>
    <property type="match status" value="1"/>
</dbReference>
<dbReference type="Pfam" id="PF17820">
    <property type="entry name" value="PDZ_6"/>
    <property type="match status" value="1"/>
</dbReference>
<dbReference type="OrthoDB" id="9812068at2"/>
<dbReference type="PROSITE" id="PS50106">
    <property type="entry name" value="PDZ"/>
    <property type="match status" value="1"/>
</dbReference>
<feature type="signal peptide" evidence="8">
    <location>
        <begin position="1"/>
        <end position="27"/>
    </location>
</feature>
<dbReference type="GO" id="GO:0004175">
    <property type="term" value="F:endopeptidase activity"/>
    <property type="evidence" value="ECO:0007669"/>
    <property type="project" value="TreeGrafter"/>
</dbReference>
<keyword evidence="6" id="KW-0175">Coiled coil</keyword>
<evidence type="ECO:0000313" key="10">
    <source>
        <dbReference type="EMBL" id="PRP90710.1"/>
    </source>
</evidence>
<feature type="domain" description="PDZ" evidence="9">
    <location>
        <begin position="175"/>
        <end position="207"/>
    </location>
</feature>
<name>A0A2S9XD67_9BACT</name>
<keyword evidence="8" id="KW-0732">Signal</keyword>
<dbReference type="GO" id="GO:0006508">
    <property type="term" value="P:proteolysis"/>
    <property type="evidence" value="ECO:0007669"/>
    <property type="project" value="UniProtKB-KW"/>
</dbReference>